<gene>
    <name evidence="3" type="ORF">OXX778_LOCUS3699</name>
</gene>
<sequence length="182" mass="20984">MEEIARRSSAESNSKFKQLSITEKDVLIIWDALAYTIRDEMSKKHGVLIPGFGTFTIVEQRLPIGNRKEILKLKPFFLLSDKFAQIHSLEFEKEHGNSTIPVHKINYAAISELTKRKYSRDVVENVLNEAFNALDHFVRTDSNIKIPFNGLGVFKILDVNPKPKRQVHFEFSSIMSNYLPVY</sequence>
<evidence type="ECO:0000313" key="4">
    <source>
        <dbReference type="Proteomes" id="UP000663879"/>
    </source>
</evidence>
<accession>A0A813P1J7</accession>
<comment type="caution">
    <text evidence="3">The sequence shown here is derived from an EMBL/GenBank/DDBJ whole genome shotgun (WGS) entry which is preliminary data.</text>
</comment>
<dbReference type="Pfam" id="PF14908">
    <property type="entry name" value="HU-CCDC81_euk_1"/>
    <property type="match status" value="1"/>
</dbReference>
<evidence type="ECO:0000259" key="2">
    <source>
        <dbReference type="Pfam" id="PF18289"/>
    </source>
</evidence>
<dbReference type="OrthoDB" id="125906at2759"/>
<evidence type="ECO:0000259" key="1">
    <source>
        <dbReference type="Pfam" id="PF14908"/>
    </source>
</evidence>
<dbReference type="InterPro" id="IPR010992">
    <property type="entry name" value="IHF-like_DNA-bd_dom_sf"/>
</dbReference>
<organism evidence="3 4">
    <name type="scientific">Brachionus calyciflorus</name>
    <dbReference type="NCBI Taxonomy" id="104777"/>
    <lineage>
        <taxon>Eukaryota</taxon>
        <taxon>Metazoa</taxon>
        <taxon>Spiralia</taxon>
        <taxon>Gnathifera</taxon>
        <taxon>Rotifera</taxon>
        <taxon>Eurotatoria</taxon>
        <taxon>Monogononta</taxon>
        <taxon>Pseudotrocha</taxon>
        <taxon>Ploima</taxon>
        <taxon>Brachionidae</taxon>
        <taxon>Brachionus</taxon>
    </lineage>
</organism>
<protein>
    <recommendedName>
        <fullName evidence="5">CCDC81 HU domain-containing protein</fullName>
    </recommendedName>
</protein>
<evidence type="ECO:0008006" key="5">
    <source>
        <dbReference type="Google" id="ProtNLM"/>
    </source>
</evidence>
<dbReference type="InterPro" id="IPR040673">
    <property type="entry name" value="CCDC81_HU_dom_2"/>
</dbReference>
<name>A0A813P1J7_9BILA</name>
<dbReference type="SUPFAM" id="SSF47729">
    <property type="entry name" value="IHF-like DNA-binding proteins"/>
    <property type="match status" value="1"/>
</dbReference>
<reference evidence="3" key="1">
    <citation type="submission" date="2021-02" db="EMBL/GenBank/DDBJ databases">
        <authorList>
            <person name="Nowell W R."/>
        </authorList>
    </citation>
    <scope>NUCLEOTIDE SEQUENCE</scope>
    <source>
        <strain evidence="3">Ploen Becks lab</strain>
    </source>
</reference>
<dbReference type="Gene3D" id="4.10.520.10">
    <property type="entry name" value="IHF-like DNA-binding proteins"/>
    <property type="match status" value="1"/>
</dbReference>
<evidence type="ECO:0000313" key="3">
    <source>
        <dbReference type="EMBL" id="CAF0746834.1"/>
    </source>
</evidence>
<dbReference type="InterPro" id="IPR026295">
    <property type="entry name" value="CCD81"/>
</dbReference>
<dbReference type="GO" id="GO:0005815">
    <property type="term" value="C:microtubule organizing center"/>
    <property type="evidence" value="ECO:0007669"/>
    <property type="project" value="TreeGrafter"/>
</dbReference>
<dbReference type="PANTHER" id="PTHR14362">
    <property type="entry name" value="COILED-COIL DOMAIN-CONTAINING PROTEIN 81"/>
    <property type="match status" value="1"/>
</dbReference>
<proteinExistence type="predicted"/>
<dbReference type="GO" id="GO:0003677">
    <property type="term" value="F:DNA binding"/>
    <property type="evidence" value="ECO:0007669"/>
    <property type="project" value="InterPro"/>
</dbReference>
<keyword evidence="4" id="KW-1185">Reference proteome</keyword>
<dbReference type="Proteomes" id="UP000663879">
    <property type="component" value="Unassembled WGS sequence"/>
</dbReference>
<dbReference type="AlphaFoldDB" id="A0A813P1J7"/>
<feature type="domain" description="CCDC81 HU" evidence="2">
    <location>
        <begin position="101"/>
        <end position="158"/>
    </location>
</feature>
<dbReference type="InterPro" id="IPR028034">
    <property type="entry name" value="HU-CCDC81"/>
</dbReference>
<dbReference type="Pfam" id="PF18289">
    <property type="entry name" value="HU-CCDC81_euk_2"/>
    <property type="match status" value="1"/>
</dbReference>
<dbReference type="PANTHER" id="PTHR14362:SF2">
    <property type="entry name" value="COILED-COIL DOMAIN-CONTAINING PROTEIN 81"/>
    <property type="match status" value="1"/>
</dbReference>
<feature type="domain" description="CCDC81 HU" evidence="1">
    <location>
        <begin position="8"/>
        <end position="89"/>
    </location>
</feature>
<dbReference type="EMBL" id="CAJNOC010000335">
    <property type="protein sequence ID" value="CAF0746834.1"/>
    <property type="molecule type" value="Genomic_DNA"/>
</dbReference>